<evidence type="ECO:0008006" key="4">
    <source>
        <dbReference type="Google" id="ProtNLM"/>
    </source>
</evidence>
<evidence type="ECO:0000313" key="2">
    <source>
        <dbReference type="EMBL" id="GEM90321.1"/>
    </source>
</evidence>
<feature type="chain" id="PRO_5021827142" description="Lipoprotein" evidence="1">
    <location>
        <begin position="23"/>
        <end position="325"/>
    </location>
</feature>
<dbReference type="PROSITE" id="PS51257">
    <property type="entry name" value="PROKAR_LIPOPROTEIN"/>
    <property type="match status" value="1"/>
</dbReference>
<name>A0A511RKY7_9DEIN</name>
<dbReference type="RefSeq" id="WP_147147949.1">
    <property type="nucleotide sequence ID" value="NZ_BJXN01000012.1"/>
</dbReference>
<evidence type="ECO:0000256" key="1">
    <source>
        <dbReference type="SAM" id="SignalP"/>
    </source>
</evidence>
<protein>
    <recommendedName>
        <fullName evidence="4">Lipoprotein</fullName>
    </recommendedName>
</protein>
<comment type="caution">
    <text evidence="2">The sequence shown here is derived from an EMBL/GenBank/DDBJ whole genome shotgun (WGS) entry which is preliminary data.</text>
</comment>
<dbReference type="EMBL" id="BJXN01000012">
    <property type="protein sequence ID" value="GEM90321.1"/>
    <property type="molecule type" value="Genomic_DNA"/>
</dbReference>
<feature type="signal peptide" evidence="1">
    <location>
        <begin position="1"/>
        <end position="22"/>
    </location>
</feature>
<accession>A0A511RKY7</accession>
<dbReference type="Proteomes" id="UP000321827">
    <property type="component" value="Unassembled WGS sequence"/>
</dbReference>
<evidence type="ECO:0000313" key="3">
    <source>
        <dbReference type="Proteomes" id="UP000321827"/>
    </source>
</evidence>
<sequence length="325" mass="34375">MKRLWGLAALVLLIAACTGTQEPPLELLLAVGEGEQVVFYPAGTEPAAAMGSWDLGATVLDLARPAGETRLWVLAPDALRAYPLAGVDVDQAPPAAPPTVELPLGTVCGAGTLQVGENQLLVDCGAAGVWTVELASPALEPVDRSGDPEGTRYLLGPDDRVVRLRPGLQKFTLVYPNPPGDPIEHEVGGLVTVEALAADWDRQQRLGIAVDRLSDVVLYTWEAGSSDAPVYRGPALALSGLRWIRAMPNGWIVSADSGYALRRSGKDDLLRSGDFRDAVVTPDDYAYLVGPGRLLVLDLLDPNLSEHNRLAGGQARAVAYLPAGP</sequence>
<reference evidence="2 3" key="1">
    <citation type="submission" date="2019-07" db="EMBL/GenBank/DDBJ databases">
        <title>Whole genome shotgun sequence of Oceanithermus desulfurans NBRC 100063.</title>
        <authorList>
            <person name="Hosoyama A."/>
            <person name="Uohara A."/>
            <person name="Ohji S."/>
            <person name="Ichikawa N."/>
        </authorList>
    </citation>
    <scope>NUCLEOTIDE SEQUENCE [LARGE SCALE GENOMIC DNA]</scope>
    <source>
        <strain evidence="2 3">NBRC 100063</strain>
    </source>
</reference>
<gene>
    <name evidence="2" type="ORF">ODE01S_17550</name>
</gene>
<dbReference type="AlphaFoldDB" id="A0A511RKY7"/>
<dbReference type="OrthoDB" id="24737at2"/>
<proteinExistence type="predicted"/>
<organism evidence="2 3">
    <name type="scientific">Oceanithermus desulfurans NBRC 100063</name>
    <dbReference type="NCBI Taxonomy" id="1227550"/>
    <lineage>
        <taxon>Bacteria</taxon>
        <taxon>Thermotogati</taxon>
        <taxon>Deinococcota</taxon>
        <taxon>Deinococci</taxon>
        <taxon>Thermales</taxon>
        <taxon>Thermaceae</taxon>
        <taxon>Oceanithermus</taxon>
    </lineage>
</organism>
<keyword evidence="1" id="KW-0732">Signal</keyword>